<dbReference type="Pfam" id="PF00112">
    <property type="entry name" value="Peptidase_C1"/>
    <property type="match status" value="1"/>
</dbReference>
<dbReference type="CDD" id="cd02248">
    <property type="entry name" value="Peptidase_C1A"/>
    <property type="match status" value="1"/>
</dbReference>
<protein>
    <recommendedName>
        <fullName evidence="8">Cathepsin L</fullName>
    </recommendedName>
</protein>
<dbReference type="SMART" id="SM00848">
    <property type="entry name" value="Inhibitor_I29"/>
    <property type="match status" value="1"/>
</dbReference>
<evidence type="ECO:0000256" key="3">
    <source>
        <dbReference type="SAM" id="SignalP"/>
    </source>
</evidence>
<feature type="domain" description="Peptidase C1A papain C-terminal" evidence="4">
    <location>
        <begin position="122"/>
        <end position="321"/>
    </location>
</feature>
<comment type="caution">
    <text evidence="6">The sequence shown here is derived from an EMBL/GenBank/DDBJ whole genome shotgun (WGS) entry which is preliminary data.</text>
</comment>
<feature type="chain" id="PRO_5043619903" description="Cathepsin L" evidence="3">
    <location>
        <begin position="19"/>
        <end position="324"/>
    </location>
</feature>
<feature type="domain" description="Cathepsin propeptide inhibitor" evidence="5">
    <location>
        <begin position="28"/>
        <end position="87"/>
    </location>
</feature>
<dbReference type="InterPro" id="IPR000668">
    <property type="entry name" value="Peptidase_C1A_C"/>
</dbReference>
<evidence type="ECO:0000256" key="2">
    <source>
        <dbReference type="ARBA" id="ARBA00023157"/>
    </source>
</evidence>
<evidence type="ECO:0008006" key="8">
    <source>
        <dbReference type="Google" id="ProtNLM"/>
    </source>
</evidence>
<evidence type="ECO:0000259" key="5">
    <source>
        <dbReference type="SMART" id="SM00848"/>
    </source>
</evidence>
<sequence length="324" mass="36468">MKLLVVALFLAVISVCAAATPEDVDIAWNNFKLNHGKQYRGLYQDIVRNIFTKRFNKIAQHNELYEQGLVKYSQKINKYADMTNEEIKHTLNGYVQNIKNLKDVPQIAFVGFTPEDFEGQEIPEQLNWIENGYTGALEGQHYRKTGKLVSISEQNLLDCSQEYGNRGCDGGDIRGSIVYIHENDGVNSEDRYPYEAAVGKCRYQVANNVTSTWGIGSIRIGNEADLKAAVAYIGPIAAGMDASDEDFHFYFKGIYNSKTCKNSIDDLNHAVLIVGYGSENGDDYWLVKNSWGTDWGEEGYFRIARNVDNNCGLASNANFPLNYR</sequence>
<dbReference type="Proteomes" id="UP001162156">
    <property type="component" value="Unassembled WGS sequence"/>
</dbReference>
<evidence type="ECO:0000313" key="6">
    <source>
        <dbReference type="EMBL" id="KAJ8930742.1"/>
    </source>
</evidence>
<dbReference type="InterPro" id="IPR025661">
    <property type="entry name" value="Pept_asp_AS"/>
</dbReference>
<keyword evidence="7" id="KW-1185">Reference proteome</keyword>
<proteinExistence type="inferred from homology"/>
<name>A0AAV8WWU7_9CUCU</name>
<gene>
    <name evidence="6" type="ORF">NQ314_016427</name>
</gene>
<dbReference type="InterPro" id="IPR013128">
    <property type="entry name" value="Peptidase_C1A"/>
</dbReference>
<reference evidence="6" key="1">
    <citation type="journal article" date="2023" name="Insect Mol. Biol.">
        <title>Genome sequencing provides insights into the evolution of gene families encoding plant cell wall-degrading enzymes in longhorned beetles.</title>
        <authorList>
            <person name="Shin N.R."/>
            <person name="Okamura Y."/>
            <person name="Kirsch R."/>
            <person name="Pauchet Y."/>
        </authorList>
    </citation>
    <scope>NUCLEOTIDE SEQUENCE</scope>
    <source>
        <strain evidence="6">RBIC_L_NR</strain>
    </source>
</reference>
<dbReference type="InterPro" id="IPR038765">
    <property type="entry name" value="Papain-like_cys_pep_sf"/>
</dbReference>
<accession>A0AAV8WWU7</accession>
<dbReference type="EMBL" id="JANEYF010004561">
    <property type="protein sequence ID" value="KAJ8930742.1"/>
    <property type="molecule type" value="Genomic_DNA"/>
</dbReference>
<dbReference type="PROSITE" id="PS00639">
    <property type="entry name" value="THIOL_PROTEASE_HIS"/>
    <property type="match status" value="1"/>
</dbReference>
<dbReference type="Gene3D" id="1.10.287.2250">
    <property type="match status" value="1"/>
</dbReference>
<dbReference type="SUPFAM" id="SSF54001">
    <property type="entry name" value="Cysteine proteinases"/>
    <property type="match status" value="1"/>
</dbReference>
<dbReference type="AlphaFoldDB" id="A0AAV8WWU7"/>
<dbReference type="PROSITE" id="PS00640">
    <property type="entry name" value="THIOL_PROTEASE_ASN"/>
    <property type="match status" value="1"/>
</dbReference>
<dbReference type="Gene3D" id="3.90.70.10">
    <property type="entry name" value="Cysteine proteinases"/>
    <property type="match status" value="1"/>
</dbReference>
<feature type="signal peptide" evidence="3">
    <location>
        <begin position="1"/>
        <end position="18"/>
    </location>
</feature>
<dbReference type="InterPro" id="IPR013201">
    <property type="entry name" value="Prot_inhib_I29"/>
</dbReference>
<evidence type="ECO:0000313" key="7">
    <source>
        <dbReference type="Proteomes" id="UP001162156"/>
    </source>
</evidence>
<dbReference type="Pfam" id="PF08246">
    <property type="entry name" value="Inhibitor_I29"/>
    <property type="match status" value="1"/>
</dbReference>
<dbReference type="SMART" id="SM00645">
    <property type="entry name" value="Pept_C1"/>
    <property type="match status" value="1"/>
</dbReference>
<evidence type="ECO:0000259" key="4">
    <source>
        <dbReference type="SMART" id="SM00645"/>
    </source>
</evidence>
<keyword evidence="3" id="KW-0732">Signal</keyword>
<evidence type="ECO:0000256" key="1">
    <source>
        <dbReference type="ARBA" id="ARBA00008455"/>
    </source>
</evidence>
<dbReference type="GO" id="GO:0008234">
    <property type="term" value="F:cysteine-type peptidase activity"/>
    <property type="evidence" value="ECO:0007669"/>
    <property type="project" value="InterPro"/>
</dbReference>
<dbReference type="InterPro" id="IPR039417">
    <property type="entry name" value="Peptidase_C1A_papain-like"/>
</dbReference>
<dbReference type="FunFam" id="3.90.70.10:FF:000332">
    <property type="entry name" value="Cathepsin L1"/>
    <property type="match status" value="1"/>
</dbReference>
<comment type="similarity">
    <text evidence="1">Belongs to the peptidase C1 family.</text>
</comment>
<keyword evidence="2" id="KW-1015">Disulfide bond</keyword>
<organism evidence="6 7">
    <name type="scientific">Rhamnusium bicolor</name>
    <dbReference type="NCBI Taxonomy" id="1586634"/>
    <lineage>
        <taxon>Eukaryota</taxon>
        <taxon>Metazoa</taxon>
        <taxon>Ecdysozoa</taxon>
        <taxon>Arthropoda</taxon>
        <taxon>Hexapoda</taxon>
        <taxon>Insecta</taxon>
        <taxon>Pterygota</taxon>
        <taxon>Neoptera</taxon>
        <taxon>Endopterygota</taxon>
        <taxon>Coleoptera</taxon>
        <taxon>Polyphaga</taxon>
        <taxon>Cucujiformia</taxon>
        <taxon>Chrysomeloidea</taxon>
        <taxon>Cerambycidae</taxon>
        <taxon>Lepturinae</taxon>
        <taxon>Rhagiini</taxon>
        <taxon>Rhamnusium</taxon>
    </lineage>
</organism>
<dbReference type="GO" id="GO:0006508">
    <property type="term" value="P:proteolysis"/>
    <property type="evidence" value="ECO:0007669"/>
    <property type="project" value="InterPro"/>
</dbReference>
<dbReference type="InterPro" id="IPR025660">
    <property type="entry name" value="Pept_his_AS"/>
</dbReference>
<dbReference type="PANTHER" id="PTHR12411">
    <property type="entry name" value="CYSTEINE PROTEASE FAMILY C1-RELATED"/>
    <property type="match status" value="1"/>
</dbReference>